<dbReference type="SUPFAM" id="SSF56112">
    <property type="entry name" value="Protein kinase-like (PK-like)"/>
    <property type="match status" value="1"/>
</dbReference>
<evidence type="ECO:0000259" key="1">
    <source>
        <dbReference type="PROSITE" id="PS50011"/>
    </source>
</evidence>
<organism evidence="2 3">
    <name type="scientific">Lactarius akahatsu</name>
    <dbReference type="NCBI Taxonomy" id="416441"/>
    <lineage>
        <taxon>Eukaryota</taxon>
        <taxon>Fungi</taxon>
        <taxon>Dikarya</taxon>
        <taxon>Basidiomycota</taxon>
        <taxon>Agaricomycotina</taxon>
        <taxon>Agaricomycetes</taxon>
        <taxon>Russulales</taxon>
        <taxon>Russulaceae</taxon>
        <taxon>Lactarius</taxon>
    </lineage>
</organism>
<dbReference type="PROSITE" id="PS50011">
    <property type="entry name" value="PROTEIN_KINASE_DOM"/>
    <property type="match status" value="1"/>
</dbReference>
<comment type="caution">
    <text evidence="2">The sequence shown here is derived from an EMBL/GenBank/DDBJ whole genome shotgun (WGS) entry which is preliminary data.</text>
</comment>
<dbReference type="Gene3D" id="1.10.510.10">
    <property type="entry name" value="Transferase(Phosphotransferase) domain 1"/>
    <property type="match status" value="1"/>
</dbReference>
<evidence type="ECO:0000313" key="3">
    <source>
        <dbReference type="Proteomes" id="UP001201163"/>
    </source>
</evidence>
<accession>A0AAD4L5G4</accession>
<gene>
    <name evidence="2" type="ORF">EDB92DRAFT_1958540</name>
</gene>
<keyword evidence="3" id="KW-1185">Reference proteome</keyword>
<sequence length="130" mass="14603">MDYIDALPNTPPDVHGQIRTILTLLHAEGYVFGNLQKPNILFDAYGKVKLIDFDWCGRYDMNIHDEDLPYDLVQNQIDKNKARVQVGDGPYACHPVSMSTIEGMWAPGSRGSDGFLVFAYSSKISIYNMA</sequence>
<proteinExistence type="predicted"/>
<dbReference type="AlphaFoldDB" id="A0AAD4L5G4"/>
<protein>
    <recommendedName>
        <fullName evidence="1">Protein kinase domain-containing protein</fullName>
    </recommendedName>
</protein>
<reference evidence="2" key="1">
    <citation type="submission" date="2022-01" db="EMBL/GenBank/DDBJ databases">
        <title>Comparative genomics reveals a dynamic genome evolution in the ectomycorrhizal milk-cap (Lactarius) mushrooms.</title>
        <authorList>
            <consortium name="DOE Joint Genome Institute"/>
            <person name="Lebreton A."/>
            <person name="Tang N."/>
            <person name="Kuo A."/>
            <person name="LaButti K."/>
            <person name="Drula E."/>
            <person name="Barry K."/>
            <person name="Clum A."/>
            <person name="Lipzen A."/>
            <person name="Mousain D."/>
            <person name="Ng V."/>
            <person name="Wang R."/>
            <person name="Wang X."/>
            <person name="Dai Y."/>
            <person name="Henrissat B."/>
            <person name="Grigoriev I.V."/>
            <person name="Guerin-Laguette A."/>
            <person name="Yu F."/>
            <person name="Martin F.M."/>
        </authorList>
    </citation>
    <scope>NUCLEOTIDE SEQUENCE</scope>
    <source>
        <strain evidence="2">QP</strain>
    </source>
</reference>
<dbReference type="GO" id="GO:0005524">
    <property type="term" value="F:ATP binding"/>
    <property type="evidence" value="ECO:0007669"/>
    <property type="project" value="InterPro"/>
</dbReference>
<dbReference type="Proteomes" id="UP001201163">
    <property type="component" value="Unassembled WGS sequence"/>
</dbReference>
<feature type="domain" description="Protein kinase" evidence="1">
    <location>
        <begin position="1"/>
        <end position="130"/>
    </location>
</feature>
<dbReference type="EMBL" id="JAKELL010000343">
    <property type="protein sequence ID" value="KAH8977240.1"/>
    <property type="molecule type" value="Genomic_DNA"/>
</dbReference>
<name>A0AAD4L5G4_9AGAM</name>
<dbReference type="GO" id="GO:0004672">
    <property type="term" value="F:protein kinase activity"/>
    <property type="evidence" value="ECO:0007669"/>
    <property type="project" value="InterPro"/>
</dbReference>
<evidence type="ECO:0000313" key="2">
    <source>
        <dbReference type="EMBL" id="KAH8977240.1"/>
    </source>
</evidence>
<dbReference type="InterPro" id="IPR011009">
    <property type="entry name" value="Kinase-like_dom_sf"/>
</dbReference>
<dbReference type="InterPro" id="IPR000719">
    <property type="entry name" value="Prot_kinase_dom"/>
</dbReference>